<dbReference type="InterPro" id="IPR018164">
    <property type="entry name" value="Ala-tRNA-synth_IIc_N"/>
</dbReference>
<keyword evidence="7" id="KW-0694">RNA-binding</keyword>
<reference evidence="11 12" key="1">
    <citation type="journal article" date="2016" name="Nat. Commun.">
        <title>Thousands of microbial genomes shed light on interconnected biogeochemical processes in an aquifer system.</title>
        <authorList>
            <person name="Anantharaman K."/>
            <person name="Brown C.T."/>
            <person name="Hug L.A."/>
            <person name="Sharon I."/>
            <person name="Castelle C.J."/>
            <person name="Probst A.J."/>
            <person name="Thomas B.C."/>
            <person name="Singh A."/>
            <person name="Wilkins M.J."/>
            <person name="Karaoz U."/>
            <person name="Brodie E.L."/>
            <person name="Williams K.H."/>
            <person name="Hubbard S.S."/>
            <person name="Banfield J.F."/>
        </authorList>
    </citation>
    <scope>NUCLEOTIDE SEQUENCE [LARGE SCALE GENOMIC DNA]</scope>
</reference>
<dbReference type="SMART" id="SM00863">
    <property type="entry name" value="tRNA_SAD"/>
    <property type="match status" value="1"/>
</dbReference>
<dbReference type="GO" id="GO:0005829">
    <property type="term" value="C:cytosol"/>
    <property type="evidence" value="ECO:0007669"/>
    <property type="project" value="TreeGrafter"/>
</dbReference>
<dbReference type="Pfam" id="PF01411">
    <property type="entry name" value="tRNA-synt_2c"/>
    <property type="match status" value="1"/>
</dbReference>
<dbReference type="STRING" id="1802485.A2V97_03930"/>
<sequence length="600" mass="67491">MTSDEIREKYLKFFEGKGHARITPAPLVLESDPTTLFTSAGMQPLVPYLKGEPHPKGRRLVDSQPSFRTVDIDEVGDNRHLTYFEMLGNWGLGDYFKKEQLEWCLEFFTKELGFSKDKLWVSVFEGLPAQAGTKEVPKDTESAERWKQLGIPLERIHFYGVDKNWWSRSGPPDKMPPGEIGGPDSEIFFDFGTPHDPKYGEKCHPNCECGRFIEIGNSVFIQYEKKEDGNLVELPQKNVDYGGGLERITAAVSGTPDIFLSDLFESTIRKVEEESKGSYGNNSEKDRSFRIIADHLRASSAVMSEGIEPSNKLQGYVVRRLIRRAVFHLSLLGVKDLSASISRISKALWPKISGAMVQESERFEKALSKGTAILTRRLETSGVIDGKFAFDLYQSGGFPLELSLEILKEKGKEFSEKEIRTFEKEFESHRQKSRTASVGMFKGGLADSSKEVTKLHTVTHLLHAALRKVLGEHVSQKGSNITAERLRFDFSHSQKLTEEETKKVEDLVNEQIKKDLKVEFEEKTLDEAVKEGALHFFGERYGDRVKVYTIKDPSAGPGPPFSREVCGGPHVSHTGELGRVRILKQEKLGSGVVRIYASTS</sequence>
<dbReference type="SUPFAM" id="SSF55186">
    <property type="entry name" value="ThrRS/AlaRS common domain"/>
    <property type="match status" value="1"/>
</dbReference>
<dbReference type="InterPro" id="IPR002318">
    <property type="entry name" value="Ala-tRNA-lgiase_IIc"/>
</dbReference>
<dbReference type="InterPro" id="IPR018163">
    <property type="entry name" value="Thr/Ala-tRNA-synth_IIc_edit"/>
</dbReference>
<dbReference type="InterPro" id="IPR018162">
    <property type="entry name" value="Ala-tRNA-ligase_IIc_anticod-bd"/>
</dbReference>
<comment type="similarity">
    <text evidence="1">Belongs to the class-II aminoacyl-tRNA synthetase family.</text>
</comment>
<evidence type="ECO:0000256" key="6">
    <source>
        <dbReference type="ARBA" id="ARBA00022840"/>
    </source>
</evidence>
<evidence type="ECO:0000256" key="7">
    <source>
        <dbReference type="ARBA" id="ARBA00022884"/>
    </source>
</evidence>
<dbReference type="GO" id="GO:0004813">
    <property type="term" value="F:alanine-tRNA ligase activity"/>
    <property type="evidence" value="ECO:0007669"/>
    <property type="project" value="UniProtKB-EC"/>
</dbReference>
<dbReference type="EC" id="6.1.1.7" evidence="2"/>
<keyword evidence="3" id="KW-0820">tRNA-binding</keyword>
<dbReference type="SUPFAM" id="SSF55681">
    <property type="entry name" value="Class II aaRS and biotin synthetases"/>
    <property type="match status" value="1"/>
</dbReference>
<name>A0A1F7XNE1_9BACT</name>
<evidence type="ECO:0000256" key="4">
    <source>
        <dbReference type="ARBA" id="ARBA00022598"/>
    </source>
</evidence>
<evidence type="ECO:0000313" key="12">
    <source>
        <dbReference type="Proteomes" id="UP000177382"/>
    </source>
</evidence>
<dbReference type="GO" id="GO:0005524">
    <property type="term" value="F:ATP binding"/>
    <property type="evidence" value="ECO:0007669"/>
    <property type="project" value="UniProtKB-KW"/>
</dbReference>
<keyword evidence="4" id="KW-0436">Ligase</keyword>
<dbReference type="PRINTS" id="PR00980">
    <property type="entry name" value="TRNASYNTHALA"/>
</dbReference>
<dbReference type="GO" id="GO:0006419">
    <property type="term" value="P:alanyl-tRNA aminoacylation"/>
    <property type="evidence" value="ECO:0007669"/>
    <property type="project" value="InterPro"/>
</dbReference>
<dbReference type="PROSITE" id="PS50860">
    <property type="entry name" value="AA_TRNA_LIGASE_II_ALA"/>
    <property type="match status" value="1"/>
</dbReference>
<dbReference type="CDD" id="cd00673">
    <property type="entry name" value="AlaRS_core"/>
    <property type="match status" value="1"/>
</dbReference>
<accession>A0A1F7XNE1</accession>
<feature type="domain" description="Alanyl-transfer RNA synthetases family profile" evidence="10">
    <location>
        <begin position="1"/>
        <end position="600"/>
    </location>
</feature>
<evidence type="ECO:0000259" key="10">
    <source>
        <dbReference type="PROSITE" id="PS50860"/>
    </source>
</evidence>
<dbReference type="NCBIfam" id="NF002436">
    <property type="entry name" value="PRK01584.1"/>
    <property type="match status" value="1"/>
</dbReference>
<keyword evidence="9" id="KW-0030">Aminoacyl-tRNA synthetase</keyword>
<evidence type="ECO:0000256" key="9">
    <source>
        <dbReference type="ARBA" id="ARBA00023146"/>
    </source>
</evidence>
<dbReference type="Gene3D" id="3.30.980.10">
    <property type="entry name" value="Threonyl-trna Synthetase, Chain A, domain 2"/>
    <property type="match status" value="1"/>
</dbReference>
<dbReference type="Proteomes" id="UP000177382">
    <property type="component" value="Unassembled WGS sequence"/>
</dbReference>
<dbReference type="GO" id="GO:0000049">
    <property type="term" value="F:tRNA binding"/>
    <property type="evidence" value="ECO:0007669"/>
    <property type="project" value="UniProtKB-KW"/>
</dbReference>
<protein>
    <recommendedName>
        <fullName evidence="2">alanine--tRNA ligase</fullName>
        <ecNumber evidence="2">6.1.1.7</ecNumber>
    </recommendedName>
</protein>
<organism evidence="11 12">
    <name type="scientific">Candidatus Woesebacteria bacterium RBG_16_42_24</name>
    <dbReference type="NCBI Taxonomy" id="1802485"/>
    <lineage>
        <taxon>Bacteria</taxon>
        <taxon>Candidatus Woeseibacteriota</taxon>
    </lineage>
</organism>
<dbReference type="Gene3D" id="3.30.930.10">
    <property type="entry name" value="Bira Bifunctional Protein, Domain 2"/>
    <property type="match status" value="1"/>
</dbReference>
<dbReference type="EMBL" id="MGFX01000001">
    <property type="protein sequence ID" value="OGM15888.1"/>
    <property type="molecule type" value="Genomic_DNA"/>
</dbReference>
<dbReference type="PANTHER" id="PTHR11777">
    <property type="entry name" value="ALANYL-TRNA SYNTHETASE"/>
    <property type="match status" value="1"/>
</dbReference>
<dbReference type="AlphaFoldDB" id="A0A1F7XNE1"/>
<evidence type="ECO:0000256" key="5">
    <source>
        <dbReference type="ARBA" id="ARBA00022741"/>
    </source>
</evidence>
<keyword evidence="8" id="KW-0648">Protein biosynthesis</keyword>
<dbReference type="InterPro" id="IPR045864">
    <property type="entry name" value="aa-tRNA-synth_II/BPL/LPL"/>
</dbReference>
<comment type="caution">
    <text evidence="11">The sequence shown here is derived from an EMBL/GenBank/DDBJ whole genome shotgun (WGS) entry which is preliminary data.</text>
</comment>
<dbReference type="InterPro" id="IPR018165">
    <property type="entry name" value="Ala-tRNA-synth_IIc_core"/>
</dbReference>
<gene>
    <name evidence="11" type="ORF">A2V97_03930</name>
</gene>
<dbReference type="FunFam" id="3.30.980.10:FF:000004">
    <property type="entry name" value="Alanine--tRNA ligase, cytoplasmic"/>
    <property type="match status" value="1"/>
</dbReference>
<dbReference type="InterPro" id="IPR050058">
    <property type="entry name" value="Ala-tRNA_ligase"/>
</dbReference>
<evidence type="ECO:0000256" key="8">
    <source>
        <dbReference type="ARBA" id="ARBA00022917"/>
    </source>
</evidence>
<keyword evidence="5" id="KW-0547">Nucleotide-binding</keyword>
<evidence type="ECO:0000256" key="1">
    <source>
        <dbReference type="ARBA" id="ARBA00008226"/>
    </source>
</evidence>
<proteinExistence type="inferred from homology"/>
<evidence type="ECO:0000313" key="11">
    <source>
        <dbReference type="EMBL" id="OGM15888.1"/>
    </source>
</evidence>
<dbReference type="SUPFAM" id="SSF101353">
    <property type="entry name" value="Putative anticodon-binding domain of alanyl-tRNA synthetase (AlaRS)"/>
    <property type="match status" value="1"/>
</dbReference>
<evidence type="ECO:0000256" key="3">
    <source>
        <dbReference type="ARBA" id="ARBA00022555"/>
    </source>
</evidence>
<dbReference type="PANTHER" id="PTHR11777:SF9">
    <property type="entry name" value="ALANINE--TRNA LIGASE, CYTOPLASMIC"/>
    <property type="match status" value="1"/>
</dbReference>
<dbReference type="GO" id="GO:0002161">
    <property type="term" value="F:aminoacyl-tRNA deacylase activity"/>
    <property type="evidence" value="ECO:0007669"/>
    <property type="project" value="TreeGrafter"/>
</dbReference>
<dbReference type="Gene3D" id="3.30.54.20">
    <property type="match status" value="1"/>
</dbReference>
<evidence type="ECO:0000256" key="2">
    <source>
        <dbReference type="ARBA" id="ARBA00013168"/>
    </source>
</evidence>
<dbReference type="InterPro" id="IPR012947">
    <property type="entry name" value="tRNA_SAD"/>
</dbReference>
<dbReference type="Pfam" id="PF07973">
    <property type="entry name" value="tRNA_SAD"/>
    <property type="match status" value="1"/>
</dbReference>
<keyword evidence="6" id="KW-0067">ATP-binding</keyword>